<dbReference type="GO" id="GO:0016787">
    <property type="term" value="F:hydrolase activity"/>
    <property type="evidence" value="ECO:0007669"/>
    <property type="project" value="UniProtKB-KW"/>
</dbReference>
<dbReference type="InterPro" id="IPR020476">
    <property type="entry name" value="Nudix_hydrolase"/>
</dbReference>
<evidence type="ECO:0000259" key="4">
    <source>
        <dbReference type="PROSITE" id="PS51462"/>
    </source>
</evidence>
<dbReference type="InterPro" id="IPR000086">
    <property type="entry name" value="NUDIX_hydrolase_dom"/>
</dbReference>
<dbReference type="PANTHER" id="PTHR43736:SF1">
    <property type="entry name" value="DIHYDRONEOPTERIN TRIPHOSPHATE DIPHOSPHATASE"/>
    <property type="match status" value="1"/>
</dbReference>
<evidence type="ECO:0000313" key="6">
    <source>
        <dbReference type="Proteomes" id="UP000245793"/>
    </source>
</evidence>
<accession>A0A2U1E399</accession>
<dbReference type="CDD" id="cd03673">
    <property type="entry name" value="NUDIX_Ap6A_hydrolase"/>
    <property type="match status" value="1"/>
</dbReference>
<gene>
    <name evidence="5" type="ORF">C7381_105122</name>
</gene>
<dbReference type="Gene3D" id="3.90.79.10">
    <property type="entry name" value="Nucleoside Triphosphate Pyrophosphohydrolase"/>
    <property type="match status" value="1"/>
</dbReference>
<dbReference type="PROSITE" id="PS51462">
    <property type="entry name" value="NUDIX"/>
    <property type="match status" value="1"/>
</dbReference>
<sequence length="136" mass="15905">MQISAGGIIVYNEKILLLKKRNGSFCLPKGHLEYGETLEETAVREVKEETNIDGKVLFYIGHMRYSYKNIRNNKMTDKEVHWFLMDPLSFNPIPQKSEGFIWCGFKHYTVALKLVNYMNEKKIIKDAVEAYKEIHS</sequence>
<dbReference type="InterPro" id="IPR020084">
    <property type="entry name" value="NUDIX_hydrolase_CS"/>
</dbReference>
<comment type="caution">
    <text evidence="5">The sequence shown here is derived from an EMBL/GenBank/DDBJ whole genome shotgun (WGS) entry which is preliminary data.</text>
</comment>
<dbReference type="EMBL" id="QEKV01000005">
    <property type="protein sequence ID" value="PVY94416.1"/>
    <property type="molecule type" value="Genomic_DNA"/>
</dbReference>
<dbReference type="Proteomes" id="UP000245793">
    <property type="component" value="Unassembled WGS sequence"/>
</dbReference>
<organism evidence="5 6">
    <name type="scientific">Ezakiella coagulans</name>
    <dbReference type="NCBI Taxonomy" id="46507"/>
    <lineage>
        <taxon>Bacteria</taxon>
        <taxon>Bacillati</taxon>
        <taxon>Bacillota</taxon>
        <taxon>Tissierellia</taxon>
        <taxon>Ezakiella</taxon>
    </lineage>
</organism>
<keyword evidence="6" id="KW-1185">Reference proteome</keyword>
<evidence type="ECO:0000256" key="3">
    <source>
        <dbReference type="RuleBase" id="RU003476"/>
    </source>
</evidence>
<evidence type="ECO:0000256" key="1">
    <source>
        <dbReference type="ARBA" id="ARBA00005582"/>
    </source>
</evidence>
<evidence type="ECO:0000256" key="2">
    <source>
        <dbReference type="ARBA" id="ARBA00022801"/>
    </source>
</evidence>
<protein>
    <submittedName>
        <fullName evidence="5">NUDIX domain-containing protein</fullName>
    </submittedName>
</protein>
<dbReference type="InterPro" id="IPR015797">
    <property type="entry name" value="NUDIX_hydrolase-like_dom_sf"/>
</dbReference>
<dbReference type="PRINTS" id="PR00502">
    <property type="entry name" value="NUDIXFAMILY"/>
</dbReference>
<reference evidence="5 6" key="1">
    <citation type="submission" date="2018-04" db="EMBL/GenBank/DDBJ databases">
        <title>Genomic Encyclopedia of Type Strains, Phase IV (KMG-IV): sequencing the most valuable type-strain genomes for metagenomic binning, comparative biology and taxonomic classification.</title>
        <authorList>
            <person name="Goeker M."/>
        </authorList>
    </citation>
    <scope>NUCLEOTIDE SEQUENCE [LARGE SCALE GENOMIC DNA]</scope>
    <source>
        <strain evidence="5 6">DSM 20705</strain>
    </source>
</reference>
<dbReference type="PANTHER" id="PTHR43736">
    <property type="entry name" value="ADP-RIBOSE PYROPHOSPHATASE"/>
    <property type="match status" value="1"/>
</dbReference>
<dbReference type="SUPFAM" id="SSF55811">
    <property type="entry name" value="Nudix"/>
    <property type="match status" value="1"/>
</dbReference>
<keyword evidence="2 3" id="KW-0378">Hydrolase</keyword>
<evidence type="ECO:0000313" key="5">
    <source>
        <dbReference type="EMBL" id="PVY94416.1"/>
    </source>
</evidence>
<dbReference type="PROSITE" id="PS00893">
    <property type="entry name" value="NUDIX_BOX"/>
    <property type="match status" value="1"/>
</dbReference>
<proteinExistence type="inferred from homology"/>
<comment type="similarity">
    <text evidence="1 3">Belongs to the Nudix hydrolase family.</text>
</comment>
<feature type="domain" description="Nudix hydrolase" evidence="4">
    <location>
        <begin position="1"/>
        <end position="136"/>
    </location>
</feature>
<dbReference type="Pfam" id="PF00293">
    <property type="entry name" value="NUDIX"/>
    <property type="match status" value="1"/>
</dbReference>
<dbReference type="AlphaFoldDB" id="A0A2U1E399"/>
<name>A0A2U1E399_9FIRM</name>